<feature type="binding site" evidence="13">
    <location>
        <position position="486"/>
    </location>
    <ligand>
        <name>2-[(2R,5Z)-2-carboxy-4-methylthiazol-5(2H)-ylidene]ethyl phosphate</name>
        <dbReference type="ChEBI" id="CHEBI:62899"/>
    </ligand>
</feature>
<dbReference type="InterPro" id="IPR013749">
    <property type="entry name" value="PM/HMP-P_kinase-1"/>
</dbReference>
<keyword evidence="8 13" id="KW-0784">Thiamine biosynthesis</keyword>
<comment type="similarity">
    <text evidence="13">Belongs to the thiamine-phosphate synthase family.</text>
</comment>
<proteinExistence type="inferred from homology"/>
<dbReference type="InterPro" id="IPR013785">
    <property type="entry name" value="Aldolase_TIM"/>
</dbReference>
<dbReference type="GO" id="GO:0016301">
    <property type="term" value="F:kinase activity"/>
    <property type="evidence" value="ECO:0007669"/>
    <property type="project" value="UniProtKB-KW"/>
</dbReference>
<feature type="binding site" evidence="13">
    <location>
        <begin position="453"/>
        <end position="455"/>
    </location>
    <ligand>
        <name>2-[(2R,5Z)-2-carboxy-4-methylthiazol-5(2H)-ylidene]ethyl phosphate</name>
        <dbReference type="ChEBI" id="CHEBI:62899"/>
    </ligand>
</feature>
<dbReference type="Proteomes" id="UP000663207">
    <property type="component" value="Chromosome"/>
</dbReference>
<evidence type="ECO:0000256" key="2">
    <source>
        <dbReference type="ARBA" id="ARBA00022679"/>
    </source>
</evidence>
<evidence type="ECO:0000256" key="1">
    <source>
        <dbReference type="ARBA" id="ARBA00005165"/>
    </source>
</evidence>
<dbReference type="SUPFAM" id="SSF51391">
    <property type="entry name" value="Thiamin phosphate synthase"/>
    <property type="match status" value="1"/>
</dbReference>
<keyword evidence="6" id="KW-0067">ATP-binding</keyword>
<evidence type="ECO:0000256" key="9">
    <source>
        <dbReference type="ARBA" id="ARBA00023268"/>
    </source>
</evidence>
<sequence>MEANPKAKSIPKAIPEAFKKPIVWTIAGSDSGGGAGIQADLATINALGCHCCTIITALTAQSSVAVTLVEPVSDAMLLAQLNTLFADMPPAAIKIGLLANQAQLNLLADWLTTHVPQVAMVLDPVMVASCGDSLQQGRGRLDFNPLFELATIITPNVAELAQMTGKEKLQNEADWHQAATALKARIRGSLFAKGGDFPRHGRLATEAEDLMLLGELNDCSPLHSNMGFKLTSPRVQTDNNHGSGCTLASAAAAFLAQGYVVPDALVLAKAYINHALALGYRSGAGPGPLGRPGWPESLEDFPAISPLAIDGAQKGQAANEVPFATLEANLGIYPVVADIEQLKVLLKAGVKTIQFRLKQTATPGSEPERAVIRAIELGREYGAQLFINDHWQLALAHGAFGVHLGQEDLAGAPLGRLAEAGLALGLSSHGYFEALLALANQPSYLALGHIFPTPTKTMPSKPQGLERLRRYVATFAPRLPTVAIGGIDKHNLGDIRATGVNSAAVVRAICAHGAPDEALAELTAIWEDGHGTF</sequence>
<evidence type="ECO:0000313" key="16">
    <source>
        <dbReference type="EMBL" id="QSX38824.1"/>
    </source>
</evidence>
<feature type="binding site" evidence="13">
    <location>
        <position position="388"/>
    </location>
    <ligand>
        <name>4-amino-2-methyl-5-(diphosphooxymethyl)pyrimidine</name>
        <dbReference type="ChEBI" id="CHEBI:57841"/>
    </ligand>
</feature>
<keyword evidence="2 13" id="KW-0808">Transferase</keyword>
<evidence type="ECO:0000256" key="4">
    <source>
        <dbReference type="ARBA" id="ARBA00022741"/>
    </source>
</evidence>
<comment type="function">
    <text evidence="13">Condenses 4-methyl-5-(beta-hydroxyethyl)thiazole monophosphate (THZ-P) and 2-methyl-4-amino-5-hydroxymethyl pyrimidine pyrophosphate (HMP-PP) to form thiamine monophosphate (TMP).</text>
</comment>
<dbReference type="InterPro" id="IPR022998">
    <property type="entry name" value="ThiamineP_synth_TenI"/>
</dbReference>
<dbReference type="CDD" id="cd00564">
    <property type="entry name" value="TMP_TenI"/>
    <property type="match status" value="1"/>
</dbReference>
<feature type="binding site" evidence="13">
    <location>
        <begin position="354"/>
        <end position="358"/>
    </location>
    <ligand>
        <name>4-amino-2-methyl-5-(diphosphooxymethyl)pyrimidine</name>
        <dbReference type="ChEBI" id="CHEBI:57841"/>
    </ligand>
</feature>
<feature type="binding site" evidence="13">
    <location>
        <position position="389"/>
    </location>
    <ligand>
        <name>Mg(2+)</name>
        <dbReference type="ChEBI" id="CHEBI:18420"/>
    </ligand>
</feature>
<accession>A0ABX7R5U4</accession>
<evidence type="ECO:0000256" key="5">
    <source>
        <dbReference type="ARBA" id="ARBA00022777"/>
    </source>
</evidence>
<keyword evidence="17" id="KW-1185">Reference proteome</keyword>
<name>A0ABX7R5U4_9GAMM</name>
<dbReference type="RefSeq" id="WP_207381838.1">
    <property type="nucleotide sequence ID" value="NZ_CP071502.1"/>
</dbReference>
<keyword evidence="4" id="KW-0547">Nucleotide-binding</keyword>
<evidence type="ECO:0000256" key="12">
    <source>
        <dbReference type="ARBA" id="ARBA00047883"/>
    </source>
</evidence>
<evidence type="ECO:0000256" key="3">
    <source>
        <dbReference type="ARBA" id="ARBA00022723"/>
    </source>
</evidence>
<comment type="catalytic activity">
    <reaction evidence="11 13">
        <text>2-(2-carboxy-4-methylthiazol-5-yl)ethyl phosphate + 4-amino-2-methyl-5-(diphosphooxymethyl)pyrimidine + 2 H(+) = thiamine phosphate + CO2 + diphosphate</text>
        <dbReference type="Rhea" id="RHEA:47848"/>
        <dbReference type="ChEBI" id="CHEBI:15378"/>
        <dbReference type="ChEBI" id="CHEBI:16526"/>
        <dbReference type="ChEBI" id="CHEBI:33019"/>
        <dbReference type="ChEBI" id="CHEBI:37575"/>
        <dbReference type="ChEBI" id="CHEBI:57841"/>
        <dbReference type="ChEBI" id="CHEBI:62890"/>
        <dbReference type="EC" id="2.5.1.3"/>
    </reaction>
</comment>
<comment type="catalytic activity">
    <reaction evidence="10 13">
        <text>4-methyl-5-(2-phosphooxyethyl)-thiazole + 4-amino-2-methyl-5-(diphosphooxymethyl)pyrimidine + H(+) = thiamine phosphate + diphosphate</text>
        <dbReference type="Rhea" id="RHEA:22328"/>
        <dbReference type="ChEBI" id="CHEBI:15378"/>
        <dbReference type="ChEBI" id="CHEBI:33019"/>
        <dbReference type="ChEBI" id="CHEBI:37575"/>
        <dbReference type="ChEBI" id="CHEBI:57841"/>
        <dbReference type="ChEBI" id="CHEBI:58296"/>
        <dbReference type="EC" id="2.5.1.3"/>
    </reaction>
</comment>
<dbReference type="InterPro" id="IPR029056">
    <property type="entry name" value="Ribokinase-like"/>
</dbReference>
<dbReference type="CDD" id="cd01169">
    <property type="entry name" value="HMPP_kinase"/>
    <property type="match status" value="1"/>
</dbReference>
<feature type="domain" description="Pyridoxamine kinase/Phosphomethylpyrimidine kinase" evidence="15">
    <location>
        <begin position="30"/>
        <end position="289"/>
    </location>
</feature>
<keyword evidence="9" id="KW-0511">Multifunctional enzyme</keyword>
<dbReference type="InterPro" id="IPR036206">
    <property type="entry name" value="ThiamineP_synth_sf"/>
</dbReference>
<keyword evidence="5 16" id="KW-0418">Kinase</keyword>
<dbReference type="Pfam" id="PF08543">
    <property type="entry name" value="Phos_pyr_kin"/>
    <property type="match status" value="1"/>
</dbReference>
<dbReference type="Gene3D" id="3.20.20.70">
    <property type="entry name" value="Aldolase class I"/>
    <property type="match status" value="1"/>
</dbReference>
<dbReference type="Pfam" id="PF02581">
    <property type="entry name" value="TMP-TENI"/>
    <property type="match status" value="1"/>
</dbReference>
<evidence type="ECO:0000256" key="7">
    <source>
        <dbReference type="ARBA" id="ARBA00022842"/>
    </source>
</evidence>
<evidence type="ECO:0000256" key="6">
    <source>
        <dbReference type="ARBA" id="ARBA00022840"/>
    </source>
</evidence>
<dbReference type="Gene3D" id="3.40.1190.20">
    <property type="match status" value="1"/>
</dbReference>
<comment type="pathway">
    <text evidence="1 13">Cofactor biosynthesis; thiamine diphosphate biosynthesis; thiamine phosphate from 4-amino-2-methyl-5-diphosphomethylpyrimidine and 4-methyl-5-(2-phosphoethyl)-thiazole: step 1/1.</text>
</comment>
<dbReference type="EC" id="2.5.1.3" evidence="13"/>
<evidence type="ECO:0000256" key="13">
    <source>
        <dbReference type="HAMAP-Rule" id="MF_00097"/>
    </source>
</evidence>
<dbReference type="InterPro" id="IPR004399">
    <property type="entry name" value="HMP/HMP-P_kinase_dom"/>
</dbReference>
<evidence type="ECO:0000313" key="17">
    <source>
        <dbReference type="Proteomes" id="UP000663207"/>
    </source>
</evidence>
<keyword evidence="7 13" id="KW-0460">Magnesium</keyword>
<comment type="catalytic activity">
    <reaction evidence="12 13">
        <text>2-[(2R,5Z)-2-carboxy-4-methylthiazol-5(2H)-ylidene]ethyl phosphate + 4-amino-2-methyl-5-(diphosphooxymethyl)pyrimidine + 2 H(+) = thiamine phosphate + CO2 + diphosphate</text>
        <dbReference type="Rhea" id="RHEA:47844"/>
        <dbReference type="ChEBI" id="CHEBI:15378"/>
        <dbReference type="ChEBI" id="CHEBI:16526"/>
        <dbReference type="ChEBI" id="CHEBI:33019"/>
        <dbReference type="ChEBI" id="CHEBI:37575"/>
        <dbReference type="ChEBI" id="CHEBI:57841"/>
        <dbReference type="ChEBI" id="CHEBI:62899"/>
        <dbReference type="EC" id="2.5.1.3"/>
    </reaction>
</comment>
<feature type="binding site" evidence="13">
    <location>
        <position position="427"/>
    </location>
    <ligand>
        <name>4-amino-2-methyl-5-(diphosphooxymethyl)pyrimidine</name>
        <dbReference type="ChEBI" id="CHEBI:57841"/>
    </ligand>
</feature>
<evidence type="ECO:0000256" key="11">
    <source>
        <dbReference type="ARBA" id="ARBA00047851"/>
    </source>
</evidence>
<dbReference type="PANTHER" id="PTHR20858">
    <property type="entry name" value="PHOSPHOMETHYLPYRIMIDINE KINASE"/>
    <property type="match status" value="1"/>
</dbReference>
<feature type="binding site" evidence="13">
    <location>
        <position position="408"/>
    </location>
    <ligand>
        <name>Mg(2+)</name>
        <dbReference type="ChEBI" id="CHEBI:18420"/>
    </ligand>
</feature>
<dbReference type="PANTHER" id="PTHR20858:SF17">
    <property type="entry name" value="HYDROXYMETHYLPYRIMIDINE_PHOSPHOMETHYLPYRIMIDINE KINASE THI20-RELATED"/>
    <property type="match status" value="1"/>
</dbReference>
<protein>
    <recommendedName>
        <fullName evidence="13">Thiamine-phosphate synthase</fullName>
        <shortName evidence="13">TP synthase</shortName>
        <shortName evidence="13">TPS</shortName>
        <ecNumber evidence="13">2.5.1.3</ecNumber>
    </recommendedName>
    <alternativeName>
        <fullName evidence="13">Thiamine-phosphate pyrophosphorylase</fullName>
        <shortName evidence="13">TMP pyrophosphorylase</shortName>
        <shortName evidence="13">TMP-PPase</shortName>
    </alternativeName>
</protein>
<keyword evidence="3 13" id="KW-0479">Metal-binding</keyword>
<evidence type="ECO:0000256" key="8">
    <source>
        <dbReference type="ARBA" id="ARBA00022977"/>
    </source>
</evidence>
<dbReference type="InterPro" id="IPR034291">
    <property type="entry name" value="TMP_synthase"/>
</dbReference>
<organism evidence="16 17">
    <name type="scientific">Shewanella sedimentimangrovi</name>
    <dbReference type="NCBI Taxonomy" id="2814293"/>
    <lineage>
        <taxon>Bacteria</taxon>
        <taxon>Pseudomonadati</taxon>
        <taxon>Pseudomonadota</taxon>
        <taxon>Gammaproteobacteria</taxon>
        <taxon>Alteromonadales</taxon>
        <taxon>Shewanellaceae</taxon>
        <taxon>Shewanella</taxon>
    </lineage>
</organism>
<comment type="caution">
    <text evidence="13">Lacks conserved residue(s) required for the propagation of feature annotation.</text>
</comment>
<dbReference type="EMBL" id="CP071502">
    <property type="protein sequence ID" value="QSX38824.1"/>
    <property type="molecule type" value="Genomic_DNA"/>
</dbReference>
<dbReference type="HAMAP" id="MF_00097">
    <property type="entry name" value="TMP_synthase"/>
    <property type="match status" value="1"/>
</dbReference>
<reference evidence="16 17" key="1">
    <citation type="submission" date="2021-03" db="EMBL/GenBank/DDBJ databases">
        <title>Novel species identification of genus Shewanella.</title>
        <authorList>
            <person name="Liu G."/>
            <person name="Zhang Q."/>
        </authorList>
    </citation>
    <scope>NUCLEOTIDE SEQUENCE [LARGE SCALE GENOMIC DNA]</scope>
    <source>
        <strain evidence="16 17">FJAT-52962</strain>
    </source>
</reference>
<comment type="cofactor">
    <cofactor evidence="13">
        <name>Mg(2+)</name>
        <dbReference type="ChEBI" id="CHEBI:18420"/>
    </cofactor>
    <text evidence="13">Binds 1 Mg(2+) ion per subunit.</text>
</comment>
<feature type="binding site" evidence="13">
    <location>
        <position position="456"/>
    </location>
    <ligand>
        <name>4-amino-2-methyl-5-(diphosphooxymethyl)pyrimidine</name>
        <dbReference type="ChEBI" id="CHEBI:57841"/>
    </ligand>
</feature>
<dbReference type="SUPFAM" id="SSF53613">
    <property type="entry name" value="Ribokinase-like"/>
    <property type="match status" value="1"/>
</dbReference>
<gene>
    <name evidence="13" type="primary">thiE</name>
    <name evidence="16" type="ORF">JYB85_08490</name>
</gene>
<evidence type="ECO:0000256" key="10">
    <source>
        <dbReference type="ARBA" id="ARBA00047334"/>
    </source>
</evidence>
<feature type="domain" description="Thiamine phosphate synthase/TenI" evidence="14">
    <location>
        <begin position="339"/>
        <end position="509"/>
    </location>
</feature>
<evidence type="ECO:0000259" key="14">
    <source>
        <dbReference type="Pfam" id="PF02581"/>
    </source>
</evidence>
<evidence type="ECO:0000259" key="15">
    <source>
        <dbReference type="Pfam" id="PF08543"/>
    </source>
</evidence>